<evidence type="ECO:0008006" key="3">
    <source>
        <dbReference type="Google" id="ProtNLM"/>
    </source>
</evidence>
<organism evidence="1 2">
    <name type="scientific">Streptomyces rimosus subsp. rimosus</name>
    <dbReference type="NCBI Taxonomy" id="132474"/>
    <lineage>
        <taxon>Bacteria</taxon>
        <taxon>Bacillati</taxon>
        <taxon>Actinomycetota</taxon>
        <taxon>Actinomycetes</taxon>
        <taxon>Kitasatosporales</taxon>
        <taxon>Streptomycetaceae</taxon>
        <taxon>Streptomyces</taxon>
    </lineage>
</organism>
<dbReference type="Proteomes" id="UP000829494">
    <property type="component" value="Chromosome"/>
</dbReference>
<keyword evidence="2" id="KW-1185">Reference proteome</keyword>
<proteinExistence type="predicted"/>
<gene>
    <name evidence="1" type="ORF">SRIMR7_02220</name>
</gene>
<protein>
    <recommendedName>
        <fullName evidence="3">Transposase</fullName>
    </recommendedName>
</protein>
<name>A0ABY3YU71_STRRM</name>
<sequence length="32" mass="4051">MRKHLRLHSRERLMPRRNRKSAERIITMMCSR</sequence>
<dbReference type="EMBL" id="CP094298">
    <property type="protein sequence ID" value="UNZ00945.1"/>
    <property type="molecule type" value="Genomic_DNA"/>
</dbReference>
<reference evidence="1 2" key="1">
    <citation type="submission" date="2022-03" db="EMBL/GenBank/DDBJ databases">
        <title>Complete genome of Streptomyces rimosus ssp. rimosus R7 (=ATCC 10970).</title>
        <authorList>
            <person name="Beganovic S."/>
            <person name="Ruckert C."/>
            <person name="Busche T."/>
            <person name="Kalinowski J."/>
            <person name="Wittmann C."/>
        </authorList>
    </citation>
    <scope>NUCLEOTIDE SEQUENCE [LARGE SCALE GENOMIC DNA]</scope>
    <source>
        <strain evidence="1 2">R7</strain>
    </source>
</reference>
<evidence type="ECO:0000313" key="2">
    <source>
        <dbReference type="Proteomes" id="UP000829494"/>
    </source>
</evidence>
<evidence type="ECO:0000313" key="1">
    <source>
        <dbReference type="EMBL" id="UNZ00945.1"/>
    </source>
</evidence>
<accession>A0ABY3YU71</accession>